<dbReference type="PROSITE" id="PS50975">
    <property type="entry name" value="ATP_GRASP"/>
    <property type="match status" value="1"/>
</dbReference>
<accession>A0A3E0I9L6</accession>
<evidence type="ECO:0000259" key="2">
    <source>
        <dbReference type="PROSITE" id="PS50975"/>
    </source>
</evidence>
<keyword evidence="4" id="KW-1185">Reference proteome</keyword>
<name>A0A3E0I9L6_9PSEU</name>
<dbReference type="GO" id="GO:0046872">
    <property type="term" value="F:metal ion binding"/>
    <property type="evidence" value="ECO:0007669"/>
    <property type="project" value="InterPro"/>
</dbReference>
<comment type="caution">
    <text evidence="3">The sequence shown here is derived from an EMBL/GenBank/DDBJ whole genome shotgun (WGS) entry which is preliminary data.</text>
</comment>
<dbReference type="GO" id="GO:0005524">
    <property type="term" value="F:ATP binding"/>
    <property type="evidence" value="ECO:0007669"/>
    <property type="project" value="UniProtKB-UniRule"/>
</dbReference>
<feature type="domain" description="ATP-grasp" evidence="2">
    <location>
        <begin position="160"/>
        <end position="364"/>
    </location>
</feature>
<evidence type="ECO:0000256" key="1">
    <source>
        <dbReference type="PROSITE-ProRule" id="PRU00409"/>
    </source>
</evidence>
<dbReference type="InterPro" id="IPR011761">
    <property type="entry name" value="ATP-grasp"/>
</dbReference>
<dbReference type="Gene3D" id="3.30.470.20">
    <property type="entry name" value="ATP-grasp fold, B domain"/>
    <property type="match status" value="1"/>
</dbReference>
<protein>
    <recommendedName>
        <fullName evidence="2">ATP-grasp domain-containing protein</fullName>
    </recommendedName>
</protein>
<dbReference type="SUPFAM" id="SSF56059">
    <property type="entry name" value="Glutathione synthetase ATP-binding domain-like"/>
    <property type="match status" value="1"/>
</dbReference>
<evidence type="ECO:0000313" key="3">
    <source>
        <dbReference type="EMBL" id="REH55428.1"/>
    </source>
</evidence>
<dbReference type="AlphaFoldDB" id="A0A3E0I9L6"/>
<sequence>MLRSIRRSPALKALQLSESMTMDHQSRALSERLRGLFGGRKVVLAGGTRLYRRVQELQHLGVDRTLVISTDDSAPLYDPQVATWLPLGISGLIATEQMGLEEALSSPAPELAGALREFDPEGDALVVGSHYMALPEVDGRTVINYRRPEWVALENKTTIDSLWRDLSAPHAPAVVFDAAGESFSSLWEASKRLDSGWGVVWSGDGPAINGGANFVRRVRTRSEARRVFRHLAPKCDFIRVMPFLEGIPVSVHGIVFPDGTAVLRPIEMVVPRRTESARFLYAGCASFYDPPSQIRDEMRNLARRVGEQLRTTVGYRGTFTLDGVATADGFRPTEINTRYGGAMTCFEDALPQVPIALVHVALVAGYDIGISSMEFEDMLVHAADTSRISSIGANVKAVSPTHEVERPIVWTEWACRWAHEDEVPHGTLRLKPGRIGGRLELDMFQDMVRPGRAAAPLVVSAFALADQDWCTGLGRLEPAQAVVEPDVEELMAAVEQAAVTA</sequence>
<keyword evidence="1" id="KW-0547">Nucleotide-binding</keyword>
<proteinExistence type="predicted"/>
<gene>
    <name evidence="3" type="ORF">BCF44_101448</name>
</gene>
<evidence type="ECO:0000313" key="4">
    <source>
        <dbReference type="Proteomes" id="UP000256269"/>
    </source>
</evidence>
<dbReference type="Proteomes" id="UP000256269">
    <property type="component" value="Unassembled WGS sequence"/>
</dbReference>
<reference evidence="3 4" key="1">
    <citation type="submission" date="2018-08" db="EMBL/GenBank/DDBJ databases">
        <title>Genomic Encyclopedia of Archaeal and Bacterial Type Strains, Phase II (KMG-II): from individual species to whole genera.</title>
        <authorList>
            <person name="Goeker M."/>
        </authorList>
    </citation>
    <scope>NUCLEOTIDE SEQUENCE [LARGE SCALE GENOMIC DNA]</scope>
    <source>
        <strain evidence="3 4">DSM 45791</strain>
    </source>
</reference>
<keyword evidence="1" id="KW-0067">ATP-binding</keyword>
<dbReference type="EMBL" id="QUNO01000001">
    <property type="protein sequence ID" value="REH55428.1"/>
    <property type="molecule type" value="Genomic_DNA"/>
</dbReference>
<organism evidence="3 4">
    <name type="scientific">Kutzneria buriramensis</name>
    <dbReference type="NCBI Taxonomy" id="1045776"/>
    <lineage>
        <taxon>Bacteria</taxon>
        <taxon>Bacillati</taxon>
        <taxon>Actinomycetota</taxon>
        <taxon>Actinomycetes</taxon>
        <taxon>Pseudonocardiales</taxon>
        <taxon>Pseudonocardiaceae</taxon>
        <taxon>Kutzneria</taxon>
    </lineage>
</organism>